<proteinExistence type="predicted"/>
<dbReference type="AlphaFoldDB" id="A0A7S1BC55"/>
<reference evidence="1" key="1">
    <citation type="submission" date="2021-01" db="EMBL/GenBank/DDBJ databases">
        <authorList>
            <person name="Corre E."/>
            <person name="Pelletier E."/>
            <person name="Niang G."/>
            <person name="Scheremetjew M."/>
            <person name="Finn R."/>
            <person name="Kale V."/>
            <person name="Holt S."/>
            <person name="Cochrane G."/>
            <person name="Meng A."/>
            <person name="Brown T."/>
            <person name="Cohen L."/>
        </authorList>
    </citation>
    <scope>NUCLEOTIDE SEQUENCE</scope>
    <source>
        <strain evidence="1">308</strain>
    </source>
</reference>
<evidence type="ECO:0000313" key="1">
    <source>
        <dbReference type="EMBL" id="CAD8881756.1"/>
    </source>
</evidence>
<organism evidence="1">
    <name type="scientific">Corethron hystrix</name>
    <dbReference type="NCBI Taxonomy" id="216773"/>
    <lineage>
        <taxon>Eukaryota</taxon>
        <taxon>Sar</taxon>
        <taxon>Stramenopiles</taxon>
        <taxon>Ochrophyta</taxon>
        <taxon>Bacillariophyta</taxon>
        <taxon>Coscinodiscophyceae</taxon>
        <taxon>Corethrophycidae</taxon>
        <taxon>Corethrales</taxon>
        <taxon>Corethraceae</taxon>
        <taxon>Corethron</taxon>
    </lineage>
</organism>
<sequence length="117" mass="13150">MNITAKMGYVADLEESVEDYLLRNSAQVKSYGGVYRIGLPHGLEKRTKVRDAYMILSLGMSIKPNISYVAATYGVSRPFVKKMGEYFTTERATIWGMGGAWRRRIGFEISSADGYPH</sequence>
<dbReference type="EMBL" id="HBFR01012413">
    <property type="protein sequence ID" value="CAD8881756.1"/>
    <property type="molecule type" value="Transcribed_RNA"/>
</dbReference>
<name>A0A7S1BC55_9STRA</name>
<accession>A0A7S1BC55</accession>
<protein>
    <submittedName>
        <fullName evidence="1">Uncharacterized protein</fullName>
    </submittedName>
</protein>
<gene>
    <name evidence="1" type="ORF">CHYS00102_LOCUS8944</name>
</gene>